<reference evidence="5" key="1">
    <citation type="journal article" date="2019" name="Int. J. Syst. Evol. Microbiol.">
        <title>The Global Catalogue of Microorganisms (GCM) 10K type strain sequencing project: providing services to taxonomists for standard genome sequencing and annotation.</title>
        <authorList>
            <consortium name="The Broad Institute Genomics Platform"/>
            <consortium name="The Broad Institute Genome Sequencing Center for Infectious Disease"/>
            <person name="Wu L."/>
            <person name="Ma J."/>
        </authorList>
    </citation>
    <scope>NUCLEOTIDE SEQUENCE [LARGE SCALE GENOMIC DNA]</scope>
    <source>
        <strain evidence="5">CGMCC 4.1437</strain>
    </source>
</reference>
<evidence type="ECO:0000256" key="1">
    <source>
        <dbReference type="ARBA" id="ARBA00022801"/>
    </source>
</evidence>
<feature type="compositionally biased region" description="Low complexity" evidence="2">
    <location>
        <begin position="40"/>
        <end position="52"/>
    </location>
</feature>
<evidence type="ECO:0000313" key="5">
    <source>
        <dbReference type="Proteomes" id="UP001595975"/>
    </source>
</evidence>
<dbReference type="Gene3D" id="3.60.40.10">
    <property type="entry name" value="PPM-type phosphatase domain"/>
    <property type="match status" value="1"/>
</dbReference>
<feature type="region of interest" description="Disordered" evidence="2">
    <location>
        <begin position="1"/>
        <end position="58"/>
    </location>
</feature>
<dbReference type="InterPro" id="IPR013656">
    <property type="entry name" value="PAS_4"/>
</dbReference>
<dbReference type="Proteomes" id="UP001595975">
    <property type="component" value="Unassembled WGS sequence"/>
</dbReference>
<sequence length="861" mass="91424">MRQGAPADPPGPRPSDGDARAVRPDPHRPGKDAARDRTAPLSSLSPLSPLSPAETDPARERHTLLTSAVRTVLSGTDAHGATVYLRSRDRRSLVLCAVAGVPLSVLGPFRRIAAAGPLPAAVSYRTGRTVLLANTEDTMRRFPQLAVGLPYDFASASVPVRAGEETYGVLGVLWAASDDGVPEGARRHVRAVAARLAAGLAGLEEAGHPVEPNGETTVVELTPPSAPTTRVGLFDWDVASGVVTADDQFCEIFGLAPGDFDGRAETLAARIAPGDLPEFRAAVRGALDRGRVLAARLRVLDRDGHPYPVELWARVPRDGPRTRGHLVGAVLDTRTGTAAAAAVERLREGVFSLDPDGRITYANHSVELLLQARREDLVGHHPWQVLSWLSDPVYENRYRAALLSQQPTAFLARRPPDHWLAFSLYPDAHGVTGRVVAADPPPDAVDPVAEPAPPGTWTGLGVMYHLLQLASALSEAVTVREVCRAVADEILPALGGQELAIYTIREKHLHLVSQSGYPDGFLDTFEGTPVGARVPGAEALSTGTPIFFENVDQLAAAYPGLALDNMGAWAFLPLIASGHPVGSCILGFDRPRPFTLEERGLLTALAGFIAQALERARLYDAEFTLARGLQQALLPHRLPHLDRVRITARYLPGTQGMEIGGDWYDAIVTGRDLCLVIGDVEGHSVGAAATMGQLRSAVRAFATGGHPPDEVLARTNQLLLDLDPGLLASCCLIRLTPADGTALIARAGHLPPVLRYPDGRAEALEVAGGPLLGVEPEAEYPVSDLLLEPGSVLALYTDGLVEDPAVAIDEGVDRLRAVLAGPEVGALLATAGLDGLADRILREVGSTHRVDDIALLLTAYR</sequence>
<evidence type="ECO:0000313" key="4">
    <source>
        <dbReference type="EMBL" id="MFC5663764.1"/>
    </source>
</evidence>
<dbReference type="Pfam" id="PF13185">
    <property type="entry name" value="GAF_2"/>
    <property type="match status" value="2"/>
</dbReference>
<comment type="caution">
    <text evidence="4">The sequence shown here is derived from an EMBL/GenBank/DDBJ whole genome shotgun (WGS) entry which is preliminary data.</text>
</comment>
<dbReference type="Gene3D" id="3.30.450.20">
    <property type="entry name" value="PAS domain"/>
    <property type="match status" value="2"/>
</dbReference>
<dbReference type="InterPro" id="IPR003018">
    <property type="entry name" value="GAF"/>
</dbReference>
<evidence type="ECO:0000259" key="3">
    <source>
        <dbReference type="PROSITE" id="PS50112"/>
    </source>
</evidence>
<dbReference type="InterPro" id="IPR036457">
    <property type="entry name" value="PPM-type-like_dom_sf"/>
</dbReference>
<accession>A0ABW0X3M9</accession>
<dbReference type="SMART" id="SM00091">
    <property type="entry name" value="PAS"/>
    <property type="match status" value="2"/>
</dbReference>
<dbReference type="CDD" id="cd00130">
    <property type="entry name" value="PAS"/>
    <property type="match status" value="2"/>
</dbReference>
<dbReference type="Pfam" id="PF08448">
    <property type="entry name" value="PAS_4"/>
    <property type="match status" value="1"/>
</dbReference>
<dbReference type="Gene3D" id="3.30.450.40">
    <property type="match status" value="2"/>
</dbReference>
<gene>
    <name evidence="4" type="ORF">ACFP3U_12300</name>
</gene>
<dbReference type="InterPro" id="IPR000014">
    <property type="entry name" value="PAS"/>
</dbReference>
<dbReference type="PANTHER" id="PTHR43156">
    <property type="entry name" value="STAGE II SPORULATION PROTEIN E-RELATED"/>
    <property type="match status" value="1"/>
</dbReference>
<dbReference type="InterPro" id="IPR001932">
    <property type="entry name" value="PPM-type_phosphatase-like_dom"/>
</dbReference>
<dbReference type="SMART" id="SM00065">
    <property type="entry name" value="GAF"/>
    <property type="match status" value="2"/>
</dbReference>
<dbReference type="PROSITE" id="PS50112">
    <property type="entry name" value="PAS"/>
    <property type="match status" value="2"/>
</dbReference>
<feature type="domain" description="PAS" evidence="3">
    <location>
        <begin position="233"/>
        <end position="290"/>
    </location>
</feature>
<evidence type="ECO:0000256" key="2">
    <source>
        <dbReference type="SAM" id="MobiDB-lite"/>
    </source>
</evidence>
<dbReference type="SMART" id="SM00331">
    <property type="entry name" value="PP2C_SIG"/>
    <property type="match status" value="1"/>
</dbReference>
<dbReference type="SUPFAM" id="SSF81606">
    <property type="entry name" value="PP2C-like"/>
    <property type="match status" value="1"/>
</dbReference>
<dbReference type="InterPro" id="IPR052016">
    <property type="entry name" value="Bact_Sigma-Reg"/>
</dbReference>
<dbReference type="Pfam" id="PF07228">
    <property type="entry name" value="SpoIIE"/>
    <property type="match status" value="1"/>
</dbReference>
<feature type="compositionally biased region" description="Basic and acidic residues" evidence="2">
    <location>
        <begin position="15"/>
        <end position="38"/>
    </location>
</feature>
<keyword evidence="5" id="KW-1185">Reference proteome</keyword>
<dbReference type="PANTHER" id="PTHR43156:SF2">
    <property type="entry name" value="STAGE II SPORULATION PROTEIN E"/>
    <property type="match status" value="1"/>
</dbReference>
<name>A0ABW0X3M9_9ACTN</name>
<dbReference type="EMBL" id="JBHSOF010000012">
    <property type="protein sequence ID" value="MFC5663764.1"/>
    <property type="molecule type" value="Genomic_DNA"/>
</dbReference>
<keyword evidence="1" id="KW-0378">Hydrolase</keyword>
<proteinExistence type="predicted"/>
<feature type="domain" description="PAS" evidence="3">
    <location>
        <begin position="335"/>
        <end position="379"/>
    </location>
</feature>
<dbReference type="Pfam" id="PF08447">
    <property type="entry name" value="PAS_3"/>
    <property type="match status" value="1"/>
</dbReference>
<dbReference type="SUPFAM" id="SSF55785">
    <property type="entry name" value="PYP-like sensor domain (PAS domain)"/>
    <property type="match status" value="2"/>
</dbReference>
<dbReference type="SUPFAM" id="SSF55781">
    <property type="entry name" value="GAF domain-like"/>
    <property type="match status" value="2"/>
</dbReference>
<dbReference type="InterPro" id="IPR029016">
    <property type="entry name" value="GAF-like_dom_sf"/>
</dbReference>
<dbReference type="InterPro" id="IPR013655">
    <property type="entry name" value="PAS_fold_3"/>
</dbReference>
<protein>
    <submittedName>
        <fullName evidence="4">SpoIIE family protein phosphatase</fullName>
    </submittedName>
</protein>
<organism evidence="4 5">
    <name type="scientific">Kitasatospora misakiensis</name>
    <dbReference type="NCBI Taxonomy" id="67330"/>
    <lineage>
        <taxon>Bacteria</taxon>
        <taxon>Bacillati</taxon>
        <taxon>Actinomycetota</taxon>
        <taxon>Actinomycetes</taxon>
        <taxon>Kitasatosporales</taxon>
        <taxon>Streptomycetaceae</taxon>
        <taxon>Kitasatospora</taxon>
    </lineage>
</organism>
<dbReference type="InterPro" id="IPR035965">
    <property type="entry name" value="PAS-like_dom_sf"/>
</dbReference>